<gene>
    <name evidence="2" type="ORF">E2C01_060078</name>
</gene>
<evidence type="ECO:0000313" key="3">
    <source>
        <dbReference type="Proteomes" id="UP000324222"/>
    </source>
</evidence>
<organism evidence="2 3">
    <name type="scientific">Portunus trituberculatus</name>
    <name type="common">Swimming crab</name>
    <name type="synonym">Neptunus trituberculatus</name>
    <dbReference type="NCBI Taxonomy" id="210409"/>
    <lineage>
        <taxon>Eukaryota</taxon>
        <taxon>Metazoa</taxon>
        <taxon>Ecdysozoa</taxon>
        <taxon>Arthropoda</taxon>
        <taxon>Crustacea</taxon>
        <taxon>Multicrustacea</taxon>
        <taxon>Malacostraca</taxon>
        <taxon>Eumalacostraca</taxon>
        <taxon>Eucarida</taxon>
        <taxon>Decapoda</taxon>
        <taxon>Pleocyemata</taxon>
        <taxon>Brachyura</taxon>
        <taxon>Eubrachyura</taxon>
        <taxon>Portunoidea</taxon>
        <taxon>Portunidae</taxon>
        <taxon>Portuninae</taxon>
        <taxon>Portunus</taxon>
    </lineage>
</organism>
<name>A0A5B7H195_PORTR</name>
<evidence type="ECO:0000313" key="2">
    <source>
        <dbReference type="EMBL" id="MPC65940.1"/>
    </source>
</evidence>
<evidence type="ECO:0000256" key="1">
    <source>
        <dbReference type="SAM" id="MobiDB-lite"/>
    </source>
</evidence>
<feature type="region of interest" description="Disordered" evidence="1">
    <location>
        <begin position="20"/>
        <end position="39"/>
    </location>
</feature>
<accession>A0A5B7H195</accession>
<proteinExistence type="predicted"/>
<dbReference type="AlphaFoldDB" id="A0A5B7H195"/>
<protein>
    <submittedName>
        <fullName evidence="2">Uncharacterized protein</fullName>
    </submittedName>
</protein>
<dbReference type="EMBL" id="VSRR010024049">
    <property type="protein sequence ID" value="MPC65940.1"/>
    <property type="molecule type" value="Genomic_DNA"/>
</dbReference>
<reference evidence="2 3" key="1">
    <citation type="submission" date="2019-05" db="EMBL/GenBank/DDBJ databases">
        <title>Another draft genome of Portunus trituberculatus and its Hox gene families provides insights of decapod evolution.</title>
        <authorList>
            <person name="Jeong J.-H."/>
            <person name="Song I."/>
            <person name="Kim S."/>
            <person name="Choi T."/>
            <person name="Kim D."/>
            <person name="Ryu S."/>
            <person name="Kim W."/>
        </authorList>
    </citation>
    <scope>NUCLEOTIDE SEQUENCE [LARGE SCALE GENOMIC DNA]</scope>
    <source>
        <tissue evidence="2">Muscle</tissue>
    </source>
</reference>
<comment type="caution">
    <text evidence="2">The sequence shown here is derived from an EMBL/GenBank/DDBJ whole genome shotgun (WGS) entry which is preliminary data.</text>
</comment>
<keyword evidence="3" id="KW-1185">Reference proteome</keyword>
<sequence>MCRLERAFLAAVMPLHYAITSRPSPARTPGDKPRPSPLNVSEMGNYFAVIMEEVDARRLAAGRDRCGG</sequence>
<dbReference type="Proteomes" id="UP000324222">
    <property type="component" value="Unassembled WGS sequence"/>
</dbReference>